<organism evidence="1 2">
    <name type="scientific">Stigmatella aurantiaca</name>
    <dbReference type="NCBI Taxonomy" id="41"/>
    <lineage>
        <taxon>Bacteria</taxon>
        <taxon>Pseudomonadati</taxon>
        <taxon>Myxococcota</taxon>
        <taxon>Myxococcia</taxon>
        <taxon>Myxococcales</taxon>
        <taxon>Cystobacterineae</taxon>
        <taxon>Archangiaceae</taxon>
        <taxon>Stigmatella</taxon>
    </lineage>
</organism>
<proteinExistence type="predicted"/>
<evidence type="ECO:0000313" key="2">
    <source>
        <dbReference type="Proteomes" id="UP000182719"/>
    </source>
</evidence>
<reference evidence="2" key="1">
    <citation type="submission" date="2016-10" db="EMBL/GenBank/DDBJ databases">
        <authorList>
            <person name="Varghese N."/>
            <person name="Submissions S."/>
        </authorList>
    </citation>
    <scope>NUCLEOTIDE SEQUENCE [LARGE SCALE GENOMIC DNA]</scope>
    <source>
        <strain evidence="2">DSM 17044</strain>
    </source>
</reference>
<dbReference type="EMBL" id="FOAP01000001">
    <property type="protein sequence ID" value="SEK50420.1"/>
    <property type="molecule type" value="Genomic_DNA"/>
</dbReference>
<accession>A0A1H7HN32</accession>
<name>A0A1H7HN32_STIAU</name>
<gene>
    <name evidence="1" type="ORF">SAMN05444354_101736</name>
</gene>
<evidence type="ECO:0000313" key="1">
    <source>
        <dbReference type="EMBL" id="SEK50420.1"/>
    </source>
</evidence>
<dbReference type="AlphaFoldDB" id="A0A1H7HN32"/>
<keyword evidence="2" id="KW-1185">Reference proteome</keyword>
<sequence>MRHVGNTGSIFLSCALSGAAGFGYQYAFNSATGFDIGYGDRPRGFTDVNADGRADYCRFVGNSPDYPSCALAENTGFGYQYQFSAWP</sequence>
<protein>
    <submittedName>
        <fullName evidence="1">Uncharacterized protein</fullName>
    </submittedName>
</protein>
<dbReference type="Proteomes" id="UP000182719">
    <property type="component" value="Unassembled WGS sequence"/>
</dbReference>